<protein>
    <recommendedName>
        <fullName evidence="3">HTH araC/xylS-type domain-containing protein</fullName>
    </recommendedName>
</protein>
<dbReference type="RefSeq" id="WP_175169088.1">
    <property type="nucleotide sequence ID" value="NZ_CADIJQ010000001.1"/>
</dbReference>
<dbReference type="EMBL" id="CADIJQ010000001">
    <property type="protein sequence ID" value="CAB3673019.1"/>
    <property type="molecule type" value="Genomic_DNA"/>
</dbReference>
<evidence type="ECO:0000259" key="3">
    <source>
        <dbReference type="PROSITE" id="PS01124"/>
    </source>
</evidence>
<dbReference type="SMART" id="SM00342">
    <property type="entry name" value="HTH_ARAC"/>
    <property type="match status" value="1"/>
</dbReference>
<reference evidence="4 5" key="1">
    <citation type="submission" date="2020-04" db="EMBL/GenBank/DDBJ databases">
        <authorList>
            <person name="De Canck E."/>
        </authorList>
    </citation>
    <scope>NUCLEOTIDE SEQUENCE [LARGE SCALE GENOMIC DNA]</scope>
    <source>
        <strain evidence="4 5">LMG 3441</strain>
    </source>
</reference>
<dbReference type="PANTHER" id="PTHR47893">
    <property type="entry name" value="REGULATORY PROTEIN PCHR"/>
    <property type="match status" value="1"/>
</dbReference>
<evidence type="ECO:0000313" key="5">
    <source>
        <dbReference type="Proteomes" id="UP000494269"/>
    </source>
</evidence>
<evidence type="ECO:0000256" key="2">
    <source>
        <dbReference type="ARBA" id="ARBA00023163"/>
    </source>
</evidence>
<dbReference type="PROSITE" id="PS01124">
    <property type="entry name" value="HTH_ARAC_FAMILY_2"/>
    <property type="match status" value="1"/>
</dbReference>
<dbReference type="InterPro" id="IPR009057">
    <property type="entry name" value="Homeodomain-like_sf"/>
</dbReference>
<sequence length="307" mass="33859">MSIRVSSLLAQPDASPRAGWRRLALPSDLGDCHADRMELDDGLTLVHSQYTPSRDLIEENAAGYGARTLVITLAMQGVSAYQGADGAALDFRGGTTTVTTFQRAQGERRYLGGATVSQLRLLVGEQVLRRYAGDARAESLLGEGRLRRLSHGKTTAELMASAQELASGEDPLDAHIRALTLLSRQLRGLEPMPEAGRLSQADIGRLEAARALMQTQMDRELTVQYLCLSTGLNEFKLKEGFRKLYGTSPHRLLTELRMRRAWELLETGCQVAQAAYRVGYRHPANFSAAFTRFHGRTPKSVFGKRRA</sequence>
<dbReference type="AlphaFoldDB" id="A0A6S6ZDD4"/>
<keyword evidence="1" id="KW-0805">Transcription regulation</keyword>
<dbReference type="Gene3D" id="1.10.10.60">
    <property type="entry name" value="Homeodomain-like"/>
    <property type="match status" value="1"/>
</dbReference>
<dbReference type="Proteomes" id="UP000494269">
    <property type="component" value="Unassembled WGS sequence"/>
</dbReference>
<keyword evidence="2" id="KW-0804">Transcription</keyword>
<dbReference type="Pfam" id="PF12833">
    <property type="entry name" value="HTH_18"/>
    <property type="match status" value="1"/>
</dbReference>
<organism evidence="4 5">
    <name type="scientific">Achromobacter kerstersii</name>
    <dbReference type="NCBI Taxonomy" id="1353890"/>
    <lineage>
        <taxon>Bacteria</taxon>
        <taxon>Pseudomonadati</taxon>
        <taxon>Pseudomonadota</taxon>
        <taxon>Betaproteobacteria</taxon>
        <taxon>Burkholderiales</taxon>
        <taxon>Alcaligenaceae</taxon>
        <taxon>Achromobacter</taxon>
    </lineage>
</organism>
<dbReference type="InterPro" id="IPR018060">
    <property type="entry name" value="HTH_AraC"/>
</dbReference>
<dbReference type="GO" id="GO:0003700">
    <property type="term" value="F:DNA-binding transcription factor activity"/>
    <property type="evidence" value="ECO:0007669"/>
    <property type="project" value="InterPro"/>
</dbReference>
<dbReference type="SUPFAM" id="SSF46689">
    <property type="entry name" value="Homeodomain-like"/>
    <property type="match status" value="2"/>
</dbReference>
<dbReference type="InterPro" id="IPR053142">
    <property type="entry name" value="PchR_regulatory_protein"/>
</dbReference>
<feature type="domain" description="HTH araC/xylS-type" evidence="3">
    <location>
        <begin position="207"/>
        <end position="304"/>
    </location>
</feature>
<dbReference type="PANTHER" id="PTHR47893:SF1">
    <property type="entry name" value="REGULATORY PROTEIN PCHR"/>
    <property type="match status" value="1"/>
</dbReference>
<evidence type="ECO:0000313" key="4">
    <source>
        <dbReference type="EMBL" id="CAB3673019.1"/>
    </source>
</evidence>
<dbReference type="GO" id="GO:0043565">
    <property type="term" value="F:sequence-specific DNA binding"/>
    <property type="evidence" value="ECO:0007669"/>
    <property type="project" value="InterPro"/>
</dbReference>
<evidence type="ECO:0000256" key="1">
    <source>
        <dbReference type="ARBA" id="ARBA00023015"/>
    </source>
</evidence>
<name>A0A6S6ZDD4_9BURK</name>
<proteinExistence type="predicted"/>
<gene>
    <name evidence="4" type="ORF">LMG3441_01178</name>
</gene>
<accession>A0A6S6ZDD4</accession>
<keyword evidence="5" id="KW-1185">Reference proteome</keyword>